<feature type="domain" description="Major facilitator superfamily (MFS) profile" evidence="5">
    <location>
        <begin position="25"/>
        <end position="407"/>
    </location>
</feature>
<feature type="transmembrane region" description="Helical" evidence="4">
    <location>
        <begin position="151"/>
        <end position="172"/>
    </location>
</feature>
<dbReference type="RefSeq" id="WP_099438631.1">
    <property type="nucleotide sequence ID" value="NZ_CP024091.1"/>
</dbReference>
<dbReference type="GO" id="GO:0005886">
    <property type="term" value="C:plasma membrane"/>
    <property type="evidence" value="ECO:0007669"/>
    <property type="project" value="TreeGrafter"/>
</dbReference>
<dbReference type="CDD" id="cd17478">
    <property type="entry name" value="MFS_FsR"/>
    <property type="match status" value="1"/>
</dbReference>
<evidence type="ECO:0000313" key="6">
    <source>
        <dbReference type="EMBL" id="ATP56694.1"/>
    </source>
</evidence>
<feature type="transmembrane region" description="Helical" evidence="4">
    <location>
        <begin position="21"/>
        <end position="43"/>
    </location>
</feature>
<reference evidence="6 7" key="1">
    <citation type="submission" date="2017-10" db="EMBL/GenBank/DDBJ databases">
        <title>Whole genome of Pedobacter ginsengisoli T01R-27 isolated from tomato rhizosphere.</title>
        <authorList>
            <person name="Weon H.-Y."/>
            <person name="Lee S.A."/>
            <person name="Sang M.K."/>
            <person name="Song J."/>
        </authorList>
    </citation>
    <scope>NUCLEOTIDE SEQUENCE [LARGE SCALE GENOMIC DNA]</scope>
    <source>
        <strain evidence="6 7">T01R-27</strain>
    </source>
</reference>
<feature type="transmembrane region" description="Helical" evidence="4">
    <location>
        <begin position="267"/>
        <end position="284"/>
    </location>
</feature>
<dbReference type="PROSITE" id="PS50850">
    <property type="entry name" value="MFS"/>
    <property type="match status" value="1"/>
</dbReference>
<proteinExistence type="predicted"/>
<dbReference type="InterPro" id="IPR020846">
    <property type="entry name" value="MFS_dom"/>
</dbReference>
<sequence>MEKASFTNTTAIDTKGIAQQTIFSILFTISFTHLLNDMLQAVIPAVYPVMKAKFHLTFTQIGLITFTYQLTASILQPFVGFYTDKRPRPYSLAVAMGFTLLGLVAVSLASSFINILLAVSLIGVGSSIFHPESSRVAHLASGGKKGLAQSIFQLGGNAGSAIGPLLAAIIVVPYGQFYIIWFSLAAILGILILSRVAKWYQEQLAIKALNKNIVKEEIHHHLSKNRVVLSLGILLVLIFSKYFYMASMTSYYTFYLMDKFNVSVQQSQIYLFAFLGAVAAGTLIGGPLGDRFGRKYIIWISILGAAPFTLLLPYVSLFWTGALSVLIGLIISSAFSAILVYATELVPGKVGMIAGLFFGFAFGMGGLGSAILGKLADQTSIEYVFKICAFLPLIGIFTGFLPNIEGSKKR</sequence>
<evidence type="ECO:0000256" key="4">
    <source>
        <dbReference type="SAM" id="Phobius"/>
    </source>
</evidence>
<keyword evidence="7" id="KW-1185">Reference proteome</keyword>
<evidence type="ECO:0000256" key="3">
    <source>
        <dbReference type="ARBA" id="ARBA00023136"/>
    </source>
</evidence>
<keyword evidence="1 4" id="KW-0812">Transmembrane</keyword>
<keyword evidence="3 4" id="KW-0472">Membrane</keyword>
<dbReference type="Pfam" id="PF07690">
    <property type="entry name" value="MFS_1"/>
    <property type="match status" value="1"/>
</dbReference>
<dbReference type="Gene3D" id="1.20.1250.20">
    <property type="entry name" value="MFS general substrate transporter like domains"/>
    <property type="match status" value="2"/>
</dbReference>
<dbReference type="InterPro" id="IPR036259">
    <property type="entry name" value="MFS_trans_sf"/>
</dbReference>
<protein>
    <submittedName>
        <fullName evidence="6">MFS transporter</fullName>
    </submittedName>
</protein>
<evidence type="ECO:0000256" key="1">
    <source>
        <dbReference type="ARBA" id="ARBA00022692"/>
    </source>
</evidence>
<feature type="transmembrane region" description="Helical" evidence="4">
    <location>
        <begin position="227"/>
        <end position="247"/>
    </location>
</feature>
<dbReference type="InterPro" id="IPR011701">
    <property type="entry name" value="MFS"/>
</dbReference>
<feature type="transmembrane region" description="Helical" evidence="4">
    <location>
        <begin position="178"/>
        <end position="197"/>
    </location>
</feature>
<feature type="transmembrane region" description="Helical" evidence="4">
    <location>
        <begin position="350"/>
        <end position="371"/>
    </location>
</feature>
<evidence type="ECO:0000259" key="5">
    <source>
        <dbReference type="PROSITE" id="PS50850"/>
    </source>
</evidence>
<feature type="transmembrane region" description="Helical" evidence="4">
    <location>
        <begin position="321"/>
        <end position="343"/>
    </location>
</feature>
<name>A0A2D1U589_9SPHI</name>
<feature type="transmembrane region" description="Helical" evidence="4">
    <location>
        <begin position="112"/>
        <end position="130"/>
    </location>
</feature>
<accession>A0A2D1U589</accession>
<dbReference type="AlphaFoldDB" id="A0A2D1U589"/>
<feature type="transmembrane region" description="Helical" evidence="4">
    <location>
        <begin position="63"/>
        <end position="82"/>
    </location>
</feature>
<dbReference type="GO" id="GO:0022857">
    <property type="term" value="F:transmembrane transporter activity"/>
    <property type="evidence" value="ECO:0007669"/>
    <property type="project" value="InterPro"/>
</dbReference>
<feature type="transmembrane region" description="Helical" evidence="4">
    <location>
        <begin position="89"/>
        <end position="106"/>
    </location>
</feature>
<dbReference type="KEGG" id="pgs:CPT03_09510"/>
<feature type="transmembrane region" description="Helical" evidence="4">
    <location>
        <begin position="383"/>
        <end position="404"/>
    </location>
</feature>
<gene>
    <name evidence="6" type="ORF">CPT03_09510</name>
</gene>
<evidence type="ECO:0000313" key="7">
    <source>
        <dbReference type="Proteomes" id="UP000223749"/>
    </source>
</evidence>
<dbReference type="EMBL" id="CP024091">
    <property type="protein sequence ID" value="ATP56694.1"/>
    <property type="molecule type" value="Genomic_DNA"/>
</dbReference>
<dbReference type="SUPFAM" id="SSF103473">
    <property type="entry name" value="MFS general substrate transporter"/>
    <property type="match status" value="1"/>
</dbReference>
<keyword evidence="2 4" id="KW-1133">Transmembrane helix</keyword>
<evidence type="ECO:0000256" key="2">
    <source>
        <dbReference type="ARBA" id="ARBA00022989"/>
    </source>
</evidence>
<dbReference type="PANTHER" id="PTHR43129:SF1">
    <property type="entry name" value="FOSMIDOMYCIN RESISTANCE PROTEIN"/>
    <property type="match status" value="1"/>
</dbReference>
<dbReference type="OrthoDB" id="9770492at2"/>
<dbReference type="Proteomes" id="UP000223749">
    <property type="component" value="Chromosome"/>
</dbReference>
<dbReference type="PANTHER" id="PTHR43129">
    <property type="entry name" value="FOSMIDOMYCIN RESISTANCE PROTEIN"/>
    <property type="match status" value="1"/>
</dbReference>
<organism evidence="6 7">
    <name type="scientific">Pedobacter ginsengisoli</name>
    <dbReference type="NCBI Taxonomy" id="363852"/>
    <lineage>
        <taxon>Bacteria</taxon>
        <taxon>Pseudomonadati</taxon>
        <taxon>Bacteroidota</taxon>
        <taxon>Sphingobacteriia</taxon>
        <taxon>Sphingobacteriales</taxon>
        <taxon>Sphingobacteriaceae</taxon>
        <taxon>Pedobacter</taxon>
    </lineage>
</organism>
<feature type="transmembrane region" description="Helical" evidence="4">
    <location>
        <begin position="296"/>
        <end position="315"/>
    </location>
</feature>